<organism evidence="2">
    <name type="scientific">marine sediment metagenome</name>
    <dbReference type="NCBI Taxonomy" id="412755"/>
    <lineage>
        <taxon>unclassified sequences</taxon>
        <taxon>metagenomes</taxon>
        <taxon>ecological metagenomes</taxon>
    </lineage>
</organism>
<protein>
    <submittedName>
        <fullName evidence="2">Uncharacterized protein</fullName>
    </submittedName>
</protein>
<evidence type="ECO:0000313" key="2">
    <source>
        <dbReference type="EMBL" id="KKK53174.1"/>
    </source>
</evidence>
<feature type="non-terminal residue" evidence="2">
    <location>
        <position position="1"/>
    </location>
</feature>
<comment type="caution">
    <text evidence="2">The sequence shown here is derived from an EMBL/GenBank/DDBJ whole genome shotgun (WGS) entry which is preliminary data.</text>
</comment>
<accession>A0A0F8YG58</accession>
<dbReference type="AlphaFoldDB" id="A0A0F8YG58"/>
<reference evidence="2" key="1">
    <citation type="journal article" date="2015" name="Nature">
        <title>Complex archaea that bridge the gap between prokaryotes and eukaryotes.</title>
        <authorList>
            <person name="Spang A."/>
            <person name="Saw J.H."/>
            <person name="Jorgensen S.L."/>
            <person name="Zaremba-Niedzwiedzka K."/>
            <person name="Martijn J."/>
            <person name="Lind A.E."/>
            <person name="van Eijk R."/>
            <person name="Schleper C."/>
            <person name="Guy L."/>
            <person name="Ettema T.J."/>
        </authorList>
    </citation>
    <scope>NUCLEOTIDE SEQUENCE</scope>
</reference>
<dbReference type="EMBL" id="LAZR01066636">
    <property type="protein sequence ID" value="KKK53174.1"/>
    <property type="molecule type" value="Genomic_DNA"/>
</dbReference>
<gene>
    <name evidence="2" type="ORF">LCGC14_3097420</name>
</gene>
<feature type="region of interest" description="Disordered" evidence="1">
    <location>
        <begin position="1"/>
        <end position="61"/>
    </location>
</feature>
<proteinExistence type="predicted"/>
<evidence type="ECO:0000256" key="1">
    <source>
        <dbReference type="SAM" id="MobiDB-lite"/>
    </source>
</evidence>
<name>A0A0F8YG58_9ZZZZ</name>
<sequence>QKTHSRDGKAAGSGTPVGAQGLSIPQDMAGQWVRFRGSGRRGRYGQISSQDGNTIEGKRPDGSAFGFDLEDYAKDKEPLFTLLGPDQPDEAKNAIPATALAEYHDTFVNYANNPRGGRKPLWSMLTSTMGQSITREELQDYFERVMSQVYEFMQERSLYKNELKRIADEDPWIKTAWKKDFDTWYDTTEITIYRGVRPGETSAAKHFRSYTLNPRVAKKFSSGTFGGGSGTGWREEVKGGKVLRRKVRPRDIMGFFTGGYESEVIMPIGIVGKALDEPCEECYT</sequence>